<feature type="domain" description="CBS" evidence="12">
    <location>
        <begin position="283"/>
        <end position="340"/>
    </location>
</feature>
<evidence type="ECO:0000256" key="2">
    <source>
        <dbReference type="ARBA" id="ARBA00006337"/>
    </source>
</evidence>
<evidence type="ECO:0000256" key="11">
    <source>
        <dbReference type="SAM" id="Phobius"/>
    </source>
</evidence>
<keyword evidence="3" id="KW-1003">Cell membrane</keyword>
<evidence type="ECO:0000259" key="12">
    <source>
        <dbReference type="PROSITE" id="PS51371"/>
    </source>
</evidence>
<evidence type="ECO:0000256" key="4">
    <source>
        <dbReference type="ARBA" id="ARBA00022692"/>
    </source>
</evidence>
<evidence type="ECO:0000256" key="5">
    <source>
        <dbReference type="ARBA" id="ARBA00022737"/>
    </source>
</evidence>
<dbReference type="Pfam" id="PF03471">
    <property type="entry name" value="CorC_HlyC"/>
    <property type="match status" value="1"/>
</dbReference>
<dbReference type="Pfam" id="PF00571">
    <property type="entry name" value="CBS"/>
    <property type="match status" value="2"/>
</dbReference>
<accession>U4KRT3</accession>
<gene>
    <name evidence="14" type="ORF">BN85408390</name>
</gene>
<feature type="transmembrane region" description="Helical" evidence="11">
    <location>
        <begin position="133"/>
        <end position="155"/>
    </location>
</feature>
<organism evidence="14 15">
    <name type="scientific">Alteracholeplasma palmae (strain ATCC 49389 / J233)</name>
    <name type="common">Acholeplasma palmae</name>
    <dbReference type="NCBI Taxonomy" id="1318466"/>
    <lineage>
        <taxon>Bacteria</taxon>
        <taxon>Bacillati</taxon>
        <taxon>Mycoplasmatota</taxon>
        <taxon>Mollicutes</taxon>
        <taxon>Acholeplasmatales</taxon>
        <taxon>Acholeplasmataceae</taxon>
        <taxon>Acholeplasma</taxon>
    </lineage>
</organism>
<feature type="transmembrane region" description="Helical" evidence="11">
    <location>
        <begin position="101"/>
        <end position="121"/>
    </location>
</feature>
<dbReference type="PROSITE" id="PS51846">
    <property type="entry name" value="CNNM"/>
    <property type="match status" value="1"/>
</dbReference>
<proteinExistence type="inferred from homology"/>
<evidence type="ECO:0000259" key="13">
    <source>
        <dbReference type="PROSITE" id="PS51846"/>
    </source>
</evidence>
<dbReference type="Proteomes" id="UP000032740">
    <property type="component" value="Chromosome"/>
</dbReference>
<evidence type="ECO:0000256" key="7">
    <source>
        <dbReference type="ARBA" id="ARBA00023122"/>
    </source>
</evidence>
<evidence type="ECO:0000256" key="9">
    <source>
        <dbReference type="PROSITE-ProRule" id="PRU00703"/>
    </source>
</evidence>
<dbReference type="CDD" id="cd04590">
    <property type="entry name" value="CBS_pair_CorC_HlyC_assoc"/>
    <property type="match status" value="1"/>
</dbReference>
<dbReference type="GO" id="GO:0005886">
    <property type="term" value="C:plasma membrane"/>
    <property type="evidence" value="ECO:0007669"/>
    <property type="project" value="UniProtKB-SubCell"/>
</dbReference>
<name>U4KRT3_ALTPJ</name>
<dbReference type="PANTHER" id="PTHR43099">
    <property type="entry name" value="UPF0053 PROTEIN YRKA"/>
    <property type="match status" value="1"/>
</dbReference>
<keyword evidence="7 9" id="KW-0129">CBS domain</keyword>
<dbReference type="PANTHER" id="PTHR43099:SF2">
    <property type="entry name" value="UPF0053 PROTEIN YRKA"/>
    <property type="match status" value="1"/>
</dbReference>
<dbReference type="OrthoDB" id="9798188at2"/>
<keyword evidence="15" id="KW-1185">Reference proteome</keyword>
<dbReference type="SMART" id="SM00116">
    <property type="entry name" value="CBS"/>
    <property type="match status" value="2"/>
</dbReference>
<feature type="domain" description="CNNM transmembrane" evidence="13">
    <location>
        <begin position="1"/>
        <end position="199"/>
    </location>
</feature>
<keyword evidence="5" id="KW-0677">Repeat</keyword>
<comment type="subcellular location">
    <subcellularLocation>
        <location evidence="1">Cell membrane</location>
        <topology evidence="1">Multi-pass membrane protein</topology>
    </subcellularLocation>
</comment>
<keyword evidence="8 10" id="KW-0472">Membrane</keyword>
<feature type="domain" description="CBS" evidence="12">
    <location>
        <begin position="218"/>
        <end position="277"/>
    </location>
</feature>
<comment type="similarity">
    <text evidence="2">Belongs to the UPF0053 family.</text>
</comment>
<evidence type="ECO:0000256" key="3">
    <source>
        <dbReference type="ARBA" id="ARBA00022475"/>
    </source>
</evidence>
<evidence type="ECO:0000256" key="6">
    <source>
        <dbReference type="ARBA" id="ARBA00022989"/>
    </source>
</evidence>
<dbReference type="EMBL" id="FO681347">
    <property type="protein sequence ID" value="CCV64416.1"/>
    <property type="molecule type" value="Genomic_DNA"/>
</dbReference>
<protein>
    <submittedName>
        <fullName evidence="14">Membrane-anchored CBS-domain containing protein</fullName>
    </submittedName>
</protein>
<dbReference type="InterPro" id="IPR036318">
    <property type="entry name" value="FAD-bd_PCMH-like_sf"/>
</dbReference>
<evidence type="ECO:0000313" key="15">
    <source>
        <dbReference type="Proteomes" id="UP000032740"/>
    </source>
</evidence>
<dbReference type="SMART" id="SM01091">
    <property type="entry name" value="CorC_HlyC"/>
    <property type="match status" value="1"/>
</dbReference>
<evidence type="ECO:0000256" key="8">
    <source>
        <dbReference type="ARBA" id="ARBA00023136"/>
    </source>
</evidence>
<dbReference type="STRING" id="1318466.BN85408390"/>
<dbReference type="RefSeq" id="WP_026659536.1">
    <property type="nucleotide sequence ID" value="NC_022538.1"/>
</dbReference>
<dbReference type="InterPro" id="IPR051676">
    <property type="entry name" value="UPF0053_domain"/>
</dbReference>
<dbReference type="SUPFAM" id="SSF56176">
    <property type="entry name" value="FAD-binding/transporter-associated domain-like"/>
    <property type="match status" value="1"/>
</dbReference>
<dbReference type="InterPro" id="IPR000644">
    <property type="entry name" value="CBS_dom"/>
</dbReference>
<dbReference type="GO" id="GO:0050660">
    <property type="term" value="F:flavin adenine dinucleotide binding"/>
    <property type="evidence" value="ECO:0007669"/>
    <property type="project" value="InterPro"/>
</dbReference>
<dbReference type="KEGG" id="apal:BN85408390"/>
<evidence type="ECO:0000256" key="1">
    <source>
        <dbReference type="ARBA" id="ARBA00004651"/>
    </source>
</evidence>
<keyword evidence="4 10" id="KW-0812">Transmembrane</keyword>
<keyword evidence="6 10" id="KW-1133">Transmembrane helix</keyword>
<sequence>MQIVLIIVFIGLNAIFAASEIALVSVNENKVNADAENGNKKAIKVQYFMHKSTNFLSAIQIGITLLGFLNGALAADAFSEALVNSITNATSSIPVNILRPVITFLVMLVLTYFQVVFGEIVPKRLAMRAPEKVSYATVSIVKVIATIMRPFVWVLTASANLVLRIFGVKPGDDENQITEEEIRLMLSSSEKKGVIDENENEMIQNIFEFDNTTVSEIMTHRTEVSAVNIKITKEELIQFINSERYTRFPVYDESIDNIVGIIHVKDVFRYFSKKQETFEIQNVIREAYYVPDSKNVSELFKEMKAQKIHIAVVIDEYGGTAGIVTIEDLIEEILGDIDDEYDDEEIEIEHVSNDEYLIDGLTDLDDVEDEIHANLPVEDYDTLSGFMLGQLGRFPEDDEKIVVEYNGYQFEGITYEDRVVVSVKVTKLEPKEEITETEIKEENGNQ</sequence>
<dbReference type="Pfam" id="PF01595">
    <property type="entry name" value="CNNM"/>
    <property type="match status" value="1"/>
</dbReference>
<dbReference type="InterPro" id="IPR002550">
    <property type="entry name" value="CNNM"/>
</dbReference>
<dbReference type="FunFam" id="3.10.580.10:FF:000002">
    <property type="entry name" value="Magnesium/cobalt efflux protein CorC"/>
    <property type="match status" value="1"/>
</dbReference>
<dbReference type="PROSITE" id="PS51371">
    <property type="entry name" value="CBS"/>
    <property type="match status" value="2"/>
</dbReference>
<dbReference type="InterPro" id="IPR046342">
    <property type="entry name" value="CBS_dom_sf"/>
</dbReference>
<dbReference type="InterPro" id="IPR005170">
    <property type="entry name" value="Transptr-assoc_dom"/>
</dbReference>
<dbReference type="Gene3D" id="3.10.580.10">
    <property type="entry name" value="CBS-domain"/>
    <property type="match status" value="1"/>
</dbReference>
<reference evidence="14 15" key="1">
    <citation type="journal article" date="2013" name="J. Mol. Microbiol. Biotechnol.">
        <title>Analysis of the Complete Genomes of Acholeplasma brassicae , A. palmae and A. laidlawii and Their Comparison to the Obligate Parasites from ' Candidatus Phytoplasma'.</title>
        <authorList>
            <person name="Kube M."/>
            <person name="Siewert C."/>
            <person name="Migdoll A.M."/>
            <person name="Duduk B."/>
            <person name="Holz S."/>
            <person name="Rabus R."/>
            <person name="Seemuller E."/>
            <person name="Mitrovic J."/>
            <person name="Muller I."/>
            <person name="Buttner C."/>
            <person name="Reinhardt R."/>
        </authorList>
    </citation>
    <scope>NUCLEOTIDE SEQUENCE [LARGE SCALE GENOMIC DNA]</scope>
    <source>
        <strain evidence="14 15">J233</strain>
    </source>
</reference>
<evidence type="ECO:0000313" key="14">
    <source>
        <dbReference type="EMBL" id="CCV64416.1"/>
    </source>
</evidence>
<dbReference type="Gene3D" id="3.30.465.10">
    <property type="match status" value="1"/>
</dbReference>
<dbReference type="HOGENOM" id="CLU_015237_4_0_14"/>
<dbReference type="InterPro" id="IPR044751">
    <property type="entry name" value="Ion_transp-like_CBS"/>
</dbReference>
<evidence type="ECO:0000256" key="10">
    <source>
        <dbReference type="PROSITE-ProRule" id="PRU01193"/>
    </source>
</evidence>
<dbReference type="InterPro" id="IPR016169">
    <property type="entry name" value="FAD-bd_PCMH_sub2"/>
</dbReference>
<dbReference type="SUPFAM" id="SSF54631">
    <property type="entry name" value="CBS-domain pair"/>
    <property type="match status" value="1"/>
</dbReference>
<dbReference type="AlphaFoldDB" id="U4KRT3"/>